<name>A0ACB8UTU1_9EURO</name>
<evidence type="ECO:0000313" key="1">
    <source>
        <dbReference type="EMBL" id="KAI2384873.1"/>
    </source>
</evidence>
<gene>
    <name evidence="1" type="ORF">LOY88_004396</name>
</gene>
<organism evidence="1">
    <name type="scientific">Ophidiomyces ophidiicola</name>
    <dbReference type="NCBI Taxonomy" id="1387563"/>
    <lineage>
        <taxon>Eukaryota</taxon>
        <taxon>Fungi</taxon>
        <taxon>Dikarya</taxon>
        <taxon>Ascomycota</taxon>
        <taxon>Pezizomycotina</taxon>
        <taxon>Eurotiomycetes</taxon>
        <taxon>Eurotiomycetidae</taxon>
        <taxon>Onygenales</taxon>
        <taxon>Onygenaceae</taxon>
        <taxon>Ophidiomyces</taxon>
    </lineage>
</organism>
<proteinExistence type="predicted"/>
<accession>A0ACB8UTU1</accession>
<sequence>MVASVKQENKADHPNPPTDGLRNNHEPASNPAGDGWGSEKQLVSALSRLQEMEGKIQKLRTLVPNRIWSPLVPMVADKKDGSLFLRPKSPQDLFDQLGQSAREANDELEAFKASWNSPEMEATRNIVNRRLKESGGEYPYTTGTWERDYVRIFKQLDAEDQRKEEEKRRESAEEERRRFAPVGNDWNGIVESFAANAKPGLAVKLRPSADNLCRFNILLQKASVAFSVWQINDSAGTHLTEWGVATESRPNSKVGLDILANIQSRDRKWDLKYLLVSKHELEVNFD</sequence>
<protein>
    <submittedName>
        <fullName evidence="1">Uncharacterized protein</fullName>
    </submittedName>
</protein>
<reference evidence="1" key="1">
    <citation type="journal article" date="2022" name="bioRxiv">
        <title>Population genetic analysis of Ophidiomyces ophidiicola, the causative agent of snake fungal disease, indicates recent introductions to the USA.</title>
        <authorList>
            <person name="Ladner J.T."/>
            <person name="Palmer J.M."/>
            <person name="Ettinger C.L."/>
            <person name="Stajich J.E."/>
            <person name="Farrell T.M."/>
            <person name="Glorioso B.M."/>
            <person name="Lawson B."/>
            <person name="Price S.J."/>
            <person name="Stengle A.G."/>
            <person name="Grear D.A."/>
            <person name="Lorch J.M."/>
        </authorList>
    </citation>
    <scope>NUCLEOTIDE SEQUENCE</scope>
    <source>
        <strain evidence="1">NWHC 24266-5</strain>
    </source>
</reference>
<dbReference type="EMBL" id="JALBCA010000066">
    <property type="protein sequence ID" value="KAI2384873.1"/>
    <property type="molecule type" value="Genomic_DNA"/>
</dbReference>
<comment type="caution">
    <text evidence="1">The sequence shown here is derived from an EMBL/GenBank/DDBJ whole genome shotgun (WGS) entry which is preliminary data.</text>
</comment>